<evidence type="ECO:0000313" key="3">
    <source>
        <dbReference type="Proteomes" id="UP000789342"/>
    </source>
</evidence>
<sequence>SREKETSHQAKVHRARDNESKHMKRTIKTNEQYEACLILPPPHF</sequence>
<accession>A0A9N9BIK7</accession>
<feature type="region of interest" description="Disordered" evidence="1">
    <location>
        <begin position="1"/>
        <end position="25"/>
    </location>
</feature>
<feature type="non-terminal residue" evidence="2">
    <location>
        <position position="1"/>
    </location>
</feature>
<keyword evidence="3" id="KW-1185">Reference proteome</keyword>
<proteinExistence type="predicted"/>
<dbReference type="EMBL" id="CAJVPV010004069">
    <property type="protein sequence ID" value="CAG8565846.1"/>
    <property type="molecule type" value="Genomic_DNA"/>
</dbReference>
<dbReference type="Proteomes" id="UP000789342">
    <property type="component" value="Unassembled WGS sequence"/>
</dbReference>
<evidence type="ECO:0000313" key="2">
    <source>
        <dbReference type="EMBL" id="CAG8565846.1"/>
    </source>
</evidence>
<dbReference type="AlphaFoldDB" id="A0A9N9BIK7"/>
<reference evidence="2" key="1">
    <citation type="submission" date="2021-06" db="EMBL/GenBank/DDBJ databases">
        <authorList>
            <person name="Kallberg Y."/>
            <person name="Tangrot J."/>
            <person name="Rosling A."/>
        </authorList>
    </citation>
    <scope>NUCLEOTIDE SEQUENCE</scope>
    <source>
        <strain evidence="2">CL551</strain>
    </source>
</reference>
<gene>
    <name evidence="2" type="ORF">AMORRO_LOCUS6234</name>
</gene>
<comment type="caution">
    <text evidence="2">The sequence shown here is derived from an EMBL/GenBank/DDBJ whole genome shotgun (WGS) entry which is preliminary data.</text>
</comment>
<organism evidence="2 3">
    <name type="scientific">Acaulospora morrowiae</name>
    <dbReference type="NCBI Taxonomy" id="94023"/>
    <lineage>
        <taxon>Eukaryota</taxon>
        <taxon>Fungi</taxon>
        <taxon>Fungi incertae sedis</taxon>
        <taxon>Mucoromycota</taxon>
        <taxon>Glomeromycotina</taxon>
        <taxon>Glomeromycetes</taxon>
        <taxon>Diversisporales</taxon>
        <taxon>Acaulosporaceae</taxon>
        <taxon>Acaulospora</taxon>
    </lineage>
</organism>
<name>A0A9N9BIK7_9GLOM</name>
<protein>
    <submittedName>
        <fullName evidence="2">9261_t:CDS:1</fullName>
    </submittedName>
</protein>
<evidence type="ECO:0000256" key="1">
    <source>
        <dbReference type="SAM" id="MobiDB-lite"/>
    </source>
</evidence>